<sequence>MTEEKWEQRCVFGSEGSRPGEFFGAWDIAARQPDEVAVAEIWNKRVAICSIDGNQKSTIPMERWARGIAATRTGNLLVVVEHSASYVKVFDKDNTLAFQFPTVPPSEVDKTAVDLQSVAAKTDGTIVVGDVKRMVLTEHSPTDGELRSTIPVKIKPCYVAVDSNDRVVISDCKQQLVGVVGTNGDTLFTIKPTIDGEVVRRCTGVCADSTGVYVAMHNDDEDTGHIHHYDPQGGFLHCIAEGLHYPLGITFTADGQLAVADFYSVKIYDFV</sequence>
<dbReference type="GO" id="GO:0000209">
    <property type="term" value="P:protein polyubiquitination"/>
    <property type="evidence" value="ECO:0007669"/>
    <property type="project" value="TreeGrafter"/>
</dbReference>
<dbReference type="KEGG" id="aplc:110990871"/>
<dbReference type="GeneID" id="110990871"/>
<dbReference type="Gene3D" id="2.120.10.30">
    <property type="entry name" value="TolB, C-terminal domain"/>
    <property type="match status" value="1"/>
</dbReference>
<dbReference type="GO" id="GO:0008270">
    <property type="term" value="F:zinc ion binding"/>
    <property type="evidence" value="ECO:0007669"/>
    <property type="project" value="UniProtKB-KW"/>
</dbReference>
<dbReference type="Proteomes" id="UP000694845">
    <property type="component" value="Unplaced"/>
</dbReference>
<evidence type="ECO:0000313" key="1">
    <source>
        <dbReference type="Proteomes" id="UP000694845"/>
    </source>
</evidence>
<dbReference type="RefSeq" id="XP_022111647.1">
    <property type="nucleotide sequence ID" value="XM_022255955.1"/>
</dbReference>
<dbReference type="PANTHER" id="PTHR24104:SF25">
    <property type="entry name" value="PROTEIN LIN-41"/>
    <property type="match status" value="1"/>
</dbReference>
<dbReference type="OMA" id="CTTKRTI"/>
<dbReference type="PANTHER" id="PTHR24104">
    <property type="entry name" value="E3 UBIQUITIN-PROTEIN LIGASE NHLRC1-RELATED"/>
    <property type="match status" value="1"/>
</dbReference>
<accession>A0A8B8A2Q0</accession>
<dbReference type="AlphaFoldDB" id="A0A8B8A2Q0"/>
<keyword evidence="1" id="KW-1185">Reference proteome</keyword>
<dbReference type="GO" id="GO:0061630">
    <property type="term" value="F:ubiquitin protein ligase activity"/>
    <property type="evidence" value="ECO:0007669"/>
    <property type="project" value="TreeGrafter"/>
</dbReference>
<protein>
    <submittedName>
        <fullName evidence="2">Uncharacterized protein LOC110990871</fullName>
    </submittedName>
</protein>
<name>A0A8B8A2Q0_ACAPL</name>
<proteinExistence type="predicted"/>
<evidence type="ECO:0000313" key="2">
    <source>
        <dbReference type="RefSeq" id="XP_022111647.1"/>
    </source>
</evidence>
<dbReference type="GO" id="GO:0043161">
    <property type="term" value="P:proteasome-mediated ubiquitin-dependent protein catabolic process"/>
    <property type="evidence" value="ECO:0007669"/>
    <property type="project" value="TreeGrafter"/>
</dbReference>
<reference evidence="2" key="1">
    <citation type="submission" date="2025-08" db="UniProtKB">
        <authorList>
            <consortium name="RefSeq"/>
        </authorList>
    </citation>
    <scope>IDENTIFICATION</scope>
</reference>
<dbReference type="SUPFAM" id="SSF101898">
    <property type="entry name" value="NHL repeat"/>
    <property type="match status" value="1"/>
</dbReference>
<dbReference type="InterPro" id="IPR011042">
    <property type="entry name" value="6-blade_b-propeller_TolB-like"/>
</dbReference>
<organism evidence="1 2">
    <name type="scientific">Acanthaster planci</name>
    <name type="common">Crown-of-thorns starfish</name>
    <dbReference type="NCBI Taxonomy" id="133434"/>
    <lineage>
        <taxon>Eukaryota</taxon>
        <taxon>Metazoa</taxon>
        <taxon>Echinodermata</taxon>
        <taxon>Eleutherozoa</taxon>
        <taxon>Asterozoa</taxon>
        <taxon>Asteroidea</taxon>
        <taxon>Valvatacea</taxon>
        <taxon>Valvatida</taxon>
        <taxon>Acanthasteridae</taxon>
        <taxon>Acanthaster</taxon>
    </lineage>
</organism>
<dbReference type="InterPro" id="IPR050952">
    <property type="entry name" value="TRIM-NHL_E3_ligases"/>
</dbReference>
<gene>
    <name evidence="2" type="primary">LOC110990871</name>
</gene>